<organism evidence="1 2">
    <name type="scientific">Robbsia andropogonis</name>
    <dbReference type="NCBI Taxonomy" id="28092"/>
    <lineage>
        <taxon>Bacteria</taxon>
        <taxon>Pseudomonadati</taxon>
        <taxon>Pseudomonadota</taxon>
        <taxon>Betaproteobacteria</taxon>
        <taxon>Burkholderiales</taxon>
        <taxon>Burkholderiaceae</taxon>
        <taxon>Robbsia</taxon>
    </lineage>
</organism>
<protein>
    <submittedName>
        <fullName evidence="1">Uncharacterized protein</fullName>
    </submittedName>
</protein>
<reference evidence="1 2" key="1">
    <citation type="submission" date="2015-03" db="EMBL/GenBank/DDBJ databases">
        <title>Draft Genome Sequence of Burkholderia andropogonis type strain ICMP2807, isolated from Sorghum bicolor.</title>
        <authorList>
            <person name="Lopes-Santos L."/>
            <person name="Castro D.B."/>
            <person name="Ottoboni L.M."/>
            <person name="Park D."/>
            <person name="Weirc B.S."/>
            <person name="Destefano S.A."/>
        </authorList>
    </citation>
    <scope>NUCLEOTIDE SEQUENCE [LARGE SCALE GENOMIC DNA]</scope>
    <source>
        <strain evidence="1 2">ICMP2807</strain>
    </source>
</reference>
<dbReference type="AlphaFoldDB" id="A0A0F5JTA9"/>
<proteinExistence type="predicted"/>
<evidence type="ECO:0000313" key="1">
    <source>
        <dbReference type="EMBL" id="KKB60909.1"/>
    </source>
</evidence>
<keyword evidence="2" id="KW-1185">Reference proteome</keyword>
<comment type="caution">
    <text evidence="1">The sequence shown here is derived from an EMBL/GenBank/DDBJ whole genome shotgun (WGS) entry which is preliminary data.</text>
</comment>
<name>A0A0F5JTA9_9BURK</name>
<gene>
    <name evidence="1" type="ORF">WM40_26395</name>
</gene>
<dbReference type="Proteomes" id="UP000033618">
    <property type="component" value="Unassembled WGS sequence"/>
</dbReference>
<sequence length="88" mass="9953">MRCINSMPEIVTTVFLNRLKPSITFVLDLMFRWSCSITLFRYLEDRIFVSSGNTPSALISRTARCDAAYPSSVIEGRPGFVKFSPKTP</sequence>
<accession>A0A0F5JTA9</accession>
<evidence type="ECO:0000313" key="2">
    <source>
        <dbReference type="Proteomes" id="UP000033618"/>
    </source>
</evidence>
<dbReference type="EMBL" id="LAQU01000126">
    <property type="protein sequence ID" value="KKB60909.1"/>
    <property type="molecule type" value="Genomic_DNA"/>
</dbReference>